<dbReference type="EMBL" id="BARW01032520">
    <property type="protein sequence ID" value="GAJ14064.1"/>
    <property type="molecule type" value="Genomic_DNA"/>
</dbReference>
<evidence type="ECO:0000313" key="1">
    <source>
        <dbReference type="EMBL" id="GAJ14064.1"/>
    </source>
</evidence>
<comment type="caution">
    <text evidence="1">The sequence shown here is derived from an EMBL/GenBank/DDBJ whole genome shotgun (WGS) entry which is preliminary data.</text>
</comment>
<sequence>MSFCLAEIDSQEISFTLKNIHYNNSKLKDDYIRLGVPAAKRILSLFYGIEI</sequence>
<gene>
    <name evidence="1" type="ORF">S12H4_51456</name>
</gene>
<protein>
    <submittedName>
        <fullName evidence="1">Uncharacterized protein</fullName>
    </submittedName>
</protein>
<proteinExistence type="predicted"/>
<reference evidence="1" key="1">
    <citation type="journal article" date="2014" name="Front. Microbiol.">
        <title>High frequency of phylogenetically diverse reductive dehalogenase-homologous genes in deep subseafloor sedimentary metagenomes.</title>
        <authorList>
            <person name="Kawai M."/>
            <person name="Futagami T."/>
            <person name="Toyoda A."/>
            <person name="Takaki Y."/>
            <person name="Nishi S."/>
            <person name="Hori S."/>
            <person name="Arai W."/>
            <person name="Tsubouchi T."/>
            <person name="Morono Y."/>
            <person name="Uchiyama I."/>
            <person name="Ito T."/>
            <person name="Fujiyama A."/>
            <person name="Inagaki F."/>
            <person name="Takami H."/>
        </authorList>
    </citation>
    <scope>NUCLEOTIDE SEQUENCE</scope>
    <source>
        <strain evidence="1">Expedition CK06-06</strain>
    </source>
</reference>
<organism evidence="1">
    <name type="scientific">marine sediment metagenome</name>
    <dbReference type="NCBI Taxonomy" id="412755"/>
    <lineage>
        <taxon>unclassified sequences</taxon>
        <taxon>metagenomes</taxon>
        <taxon>ecological metagenomes</taxon>
    </lineage>
</organism>
<dbReference type="AlphaFoldDB" id="X1U9C0"/>
<accession>X1U9C0</accession>
<name>X1U9C0_9ZZZZ</name>